<evidence type="ECO:0000256" key="2">
    <source>
        <dbReference type="ARBA" id="ARBA00022884"/>
    </source>
</evidence>
<evidence type="ECO:0000256" key="1">
    <source>
        <dbReference type="ARBA" id="ARBA00006151"/>
    </source>
</evidence>
<dbReference type="Proteomes" id="UP000069549">
    <property type="component" value="Chromosome 12"/>
</dbReference>
<dbReference type="OMA" id="WGNMSEE"/>
<protein>
    <submittedName>
        <fullName evidence="4">Histone RNA hairpin-binding protein, putative</fullName>
    </submittedName>
</protein>
<reference evidence="4 9" key="1">
    <citation type="submission" date="2016-02" db="EMBL/GenBank/DDBJ databases">
        <authorList>
            <consortium name="Pathogen Informatics"/>
        </authorList>
    </citation>
    <scope>NUCLEOTIDE SEQUENCE [LARGE SCALE GENOMIC DNA]</scope>
    <source>
        <strain evidence="4 9">K173</strain>
        <strain evidence="5 13">NK65 ny</strain>
        <strain evidence="6 12">NK65e</strain>
        <strain evidence="8 10">SP11 Antwerpcl1</strain>
        <strain evidence="7 11">SP11 RLL</strain>
    </source>
</reference>
<evidence type="ECO:0000313" key="9">
    <source>
        <dbReference type="Proteomes" id="UP000069549"/>
    </source>
</evidence>
<dbReference type="VEuPathDB" id="PlasmoDB:PBANKA_1233800"/>
<dbReference type="GO" id="GO:0051028">
    <property type="term" value="P:mRNA transport"/>
    <property type="evidence" value="ECO:0007669"/>
    <property type="project" value="TreeGrafter"/>
</dbReference>
<evidence type="ECO:0000313" key="12">
    <source>
        <dbReference type="Proteomes" id="UP000220214"/>
    </source>
</evidence>
<dbReference type="GO" id="GO:0071204">
    <property type="term" value="C:histone pre-mRNA 3'end processing complex"/>
    <property type="evidence" value="ECO:0007669"/>
    <property type="project" value="TreeGrafter"/>
</dbReference>
<evidence type="ECO:0000313" key="10">
    <source>
        <dbReference type="Proteomes" id="UP000219860"/>
    </source>
</evidence>
<evidence type="ECO:0000313" key="4">
    <source>
        <dbReference type="EMBL" id="CXI81243.1"/>
    </source>
</evidence>
<dbReference type="Proteomes" id="UP000219974">
    <property type="component" value="Chromosome 12"/>
</dbReference>
<dbReference type="OrthoDB" id="265795at2759"/>
<name>A0A113SCD1_PLABE</name>
<dbReference type="Proteomes" id="UP000219860">
    <property type="component" value="Chromosome 12"/>
</dbReference>
<dbReference type="AlphaFoldDB" id="A0A113SCD1"/>
<evidence type="ECO:0000259" key="3">
    <source>
        <dbReference type="Pfam" id="PF15247"/>
    </source>
</evidence>
<dbReference type="PANTHER" id="PTHR17408:SF0">
    <property type="entry name" value="HISTONE RNA HAIRPIN-BINDING PROTEIN"/>
    <property type="match status" value="1"/>
</dbReference>
<evidence type="ECO:0000313" key="6">
    <source>
        <dbReference type="EMBL" id="SCN27382.1"/>
    </source>
</evidence>
<dbReference type="GO" id="GO:0006398">
    <property type="term" value="P:mRNA 3'-end processing by stem-loop binding and cleavage"/>
    <property type="evidence" value="ECO:0007669"/>
    <property type="project" value="TreeGrafter"/>
</dbReference>
<evidence type="ECO:0000313" key="11">
    <source>
        <dbReference type="Proteomes" id="UP000219974"/>
    </source>
</evidence>
<dbReference type="Proteomes" id="UP000220214">
    <property type="component" value="Chromosome 12"/>
</dbReference>
<comment type="similarity">
    <text evidence="1">Belongs to the SLBP family.</text>
</comment>
<dbReference type="EMBL" id="LT608148">
    <property type="protein sequence ID" value="SCM25488.1"/>
    <property type="molecule type" value="Genomic_DNA"/>
</dbReference>
<evidence type="ECO:0000313" key="8">
    <source>
        <dbReference type="EMBL" id="SCO63808.1"/>
    </source>
</evidence>
<keyword evidence="2" id="KW-0694">RNA-binding</keyword>
<dbReference type="EMBL" id="LT160032">
    <property type="protein sequence ID" value="CXI81243.1"/>
    <property type="molecule type" value="Genomic_DNA"/>
</dbReference>
<evidence type="ECO:0000313" key="5">
    <source>
        <dbReference type="EMBL" id="SCM25488.1"/>
    </source>
</evidence>
<dbReference type="Pfam" id="PF15247">
    <property type="entry name" value="SLBP_RNA_bind"/>
    <property type="match status" value="1"/>
</dbReference>
<dbReference type="GO" id="GO:0071207">
    <property type="term" value="F:histone pre-mRNA stem-loop binding"/>
    <property type="evidence" value="ECO:0007669"/>
    <property type="project" value="TreeGrafter"/>
</dbReference>
<dbReference type="InterPro" id="IPR038294">
    <property type="entry name" value="SLBP_RNA_bind_sf"/>
</dbReference>
<dbReference type="EMBL" id="LT608260">
    <property type="protein sequence ID" value="SCO63808.1"/>
    <property type="molecule type" value="Genomic_DNA"/>
</dbReference>
<dbReference type="EMBL" id="LT614638">
    <property type="protein sequence ID" value="SCN27382.1"/>
    <property type="molecule type" value="Genomic_DNA"/>
</dbReference>
<evidence type="ECO:0000313" key="13">
    <source>
        <dbReference type="Proteomes" id="UP000516480"/>
    </source>
</evidence>
<dbReference type="PANTHER" id="PTHR17408">
    <property type="entry name" value="HISTONE RNA HAIRPIN-BINDING PROTEIN"/>
    <property type="match status" value="1"/>
</dbReference>
<accession>A0A113SCD1</accession>
<dbReference type="InterPro" id="IPR026502">
    <property type="entry name" value="SLBP1/SLBP2"/>
</dbReference>
<feature type="domain" description="Histone RNA hairpin-binding protein RNA-binding" evidence="3">
    <location>
        <begin position="20"/>
        <end position="92"/>
    </location>
</feature>
<gene>
    <name evidence="4" type="primary">SLBP</name>
    <name evidence="4" type="ORF">PBK173_000347000</name>
    <name evidence="6" type="ORF">PBNK65E_000337500</name>
    <name evidence="5" type="ORF">PBNK65NY_000337200</name>
    <name evidence="8" type="ORF">PBSP11A_000337600</name>
    <name evidence="7" type="ORF">PBSP11RLL_000337400</name>
</gene>
<dbReference type="InterPro" id="IPR029344">
    <property type="entry name" value="SLBP_RNA_bind"/>
</dbReference>
<sequence>MNDASSFQKFHNKFSNNELKQSQINQRLKNINLTKRLISYERYIKAIPKNKRNPNLKNDWHPETPRINKQLSVSQWNKEIKKWRKQIHAWGNMPEYVYKHICNLSIVDRNKYLSELKLLELSQVEINNLKKKNEQCSEIIVNNILLIPEQNNNTHICPKSKIIEKPFFFLPQNFSGTILNDQLIIIKQNYLEKCLYSLQQKYTPKYAHLFDAYNSLYLMERDPNLNCKKETKEQQTIIVKLNKKCNDSYENGGNENGEIKTSQDILKEYMNKQEMQALKYLHSTNTKKSSNYRKGKRHF</sequence>
<dbReference type="EMBL" id="LT608276">
    <property type="protein sequence ID" value="SCO62045.1"/>
    <property type="molecule type" value="Genomic_DNA"/>
</dbReference>
<dbReference type="GO" id="GO:0003729">
    <property type="term" value="F:mRNA binding"/>
    <property type="evidence" value="ECO:0007669"/>
    <property type="project" value="InterPro"/>
</dbReference>
<proteinExistence type="inferred from homology"/>
<evidence type="ECO:0000313" key="7">
    <source>
        <dbReference type="EMBL" id="SCO62045.1"/>
    </source>
</evidence>
<dbReference type="GO" id="GO:0005737">
    <property type="term" value="C:cytoplasm"/>
    <property type="evidence" value="ECO:0007669"/>
    <property type="project" value="TreeGrafter"/>
</dbReference>
<dbReference type="Proteomes" id="UP000516480">
    <property type="component" value="Chromosome 12"/>
</dbReference>
<dbReference type="Gene3D" id="1.10.8.1120">
    <property type="entry name" value="Histone RNA hairpin-binding protein RNA-binding domain"/>
    <property type="match status" value="1"/>
</dbReference>
<organism evidence="4 9">
    <name type="scientific">Plasmodium berghei</name>
    <dbReference type="NCBI Taxonomy" id="5821"/>
    <lineage>
        <taxon>Eukaryota</taxon>
        <taxon>Sar</taxon>
        <taxon>Alveolata</taxon>
        <taxon>Apicomplexa</taxon>
        <taxon>Aconoidasida</taxon>
        <taxon>Haemosporida</taxon>
        <taxon>Plasmodiidae</taxon>
        <taxon>Plasmodium</taxon>
        <taxon>Plasmodium (Vinckeia)</taxon>
    </lineage>
</organism>